<evidence type="ECO:0000313" key="8">
    <source>
        <dbReference type="EMBL" id="KAF2859514.1"/>
    </source>
</evidence>
<feature type="transmembrane region" description="Helical" evidence="6">
    <location>
        <begin position="749"/>
        <end position="770"/>
    </location>
</feature>
<feature type="transmembrane region" description="Helical" evidence="6">
    <location>
        <begin position="177"/>
        <end position="199"/>
    </location>
</feature>
<dbReference type="EMBL" id="MU005992">
    <property type="protein sequence ID" value="KAF2859514.1"/>
    <property type="molecule type" value="Genomic_DNA"/>
</dbReference>
<dbReference type="Pfam" id="PF13515">
    <property type="entry name" value="FUSC_2"/>
    <property type="match status" value="1"/>
</dbReference>
<feature type="transmembrane region" description="Helical" evidence="6">
    <location>
        <begin position="816"/>
        <end position="839"/>
    </location>
</feature>
<dbReference type="InterPro" id="IPR023244">
    <property type="entry name" value="Brefeldin_A-sensitivity_4"/>
</dbReference>
<reference evidence="8" key="1">
    <citation type="journal article" date="2020" name="Stud. Mycol.">
        <title>101 Dothideomycetes genomes: a test case for predicting lifestyles and emergence of pathogens.</title>
        <authorList>
            <person name="Haridas S."/>
            <person name="Albert R."/>
            <person name="Binder M."/>
            <person name="Bloem J."/>
            <person name="Labutti K."/>
            <person name="Salamov A."/>
            <person name="Andreopoulos B."/>
            <person name="Baker S."/>
            <person name="Barry K."/>
            <person name="Bills G."/>
            <person name="Bluhm B."/>
            <person name="Cannon C."/>
            <person name="Castanera R."/>
            <person name="Culley D."/>
            <person name="Daum C."/>
            <person name="Ezra D."/>
            <person name="Gonzalez J."/>
            <person name="Henrissat B."/>
            <person name="Kuo A."/>
            <person name="Liang C."/>
            <person name="Lipzen A."/>
            <person name="Lutzoni F."/>
            <person name="Magnuson J."/>
            <person name="Mondo S."/>
            <person name="Nolan M."/>
            <person name="Ohm R."/>
            <person name="Pangilinan J."/>
            <person name="Park H.-J."/>
            <person name="Ramirez L."/>
            <person name="Alfaro M."/>
            <person name="Sun H."/>
            <person name="Tritt A."/>
            <person name="Yoshinaga Y."/>
            <person name="Zwiers L.-H."/>
            <person name="Turgeon B."/>
            <person name="Goodwin S."/>
            <person name="Spatafora J."/>
            <person name="Crous P."/>
            <person name="Grigoriev I."/>
        </authorList>
    </citation>
    <scope>NUCLEOTIDE SEQUENCE</scope>
    <source>
        <strain evidence="8">CBS 480.64</strain>
    </source>
</reference>
<feature type="transmembrane region" description="Helical" evidence="6">
    <location>
        <begin position="206"/>
        <end position="224"/>
    </location>
</feature>
<feature type="transmembrane region" description="Helical" evidence="6">
    <location>
        <begin position="671"/>
        <end position="688"/>
    </location>
</feature>
<dbReference type="InterPro" id="IPR052430">
    <property type="entry name" value="IVT-Associated"/>
</dbReference>
<dbReference type="PANTHER" id="PTHR47804">
    <property type="entry name" value="60S RIBOSOMAL PROTEIN L19"/>
    <property type="match status" value="1"/>
</dbReference>
<dbReference type="GO" id="GO:0016020">
    <property type="term" value="C:membrane"/>
    <property type="evidence" value="ECO:0007669"/>
    <property type="project" value="UniProtKB-SubCell"/>
</dbReference>
<evidence type="ECO:0000256" key="2">
    <source>
        <dbReference type="ARBA" id="ARBA00022692"/>
    </source>
</evidence>
<comment type="subcellular location">
    <subcellularLocation>
        <location evidence="1">Membrane</location>
        <topology evidence="1">Multi-pass membrane protein</topology>
    </subcellularLocation>
</comment>
<protein>
    <recommendedName>
        <fullName evidence="7">Integral membrane bound transporter domain-containing protein</fullName>
    </recommendedName>
</protein>
<evidence type="ECO:0000313" key="9">
    <source>
        <dbReference type="Proteomes" id="UP000799421"/>
    </source>
</evidence>
<evidence type="ECO:0000259" key="7">
    <source>
        <dbReference type="Pfam" id="PF13515"/>
    </source>
</evidence>
<feature type="transmembrane region" description="Helical" evidence="6">
    <location>
        <begin position="99"/>
        <end position="117"/>
    </location>
</feature>
<feature type="transmembrane region" description="Helical" evidence="6">
    <location>
        <begin position="148"/>
        <end position="171"/>
    </location>
</feature>
<feature type="transmembrane region" description="Helical" evidence="6">
    <location>
        <begin position="726"/>
        <end position="743"/>
    </location>
</feature>
<dbReference type="PRINTS" id="PR02047">
    <property type="entry name" value="BREFELDNASP4"/>
</dbReference>
<dbReference type="PANTHER" id="PTHR47804:SF1">
    <property type="entry name" value="DUF2421 DOMAIN-CONTAINING PROTEIN"/>
    <property type="match status" value="1"/>
</dbReference>
<dbReference type="OrthoDB" id="68611at2759"/>
<organism evidence="8 9">
    <name type="scientific">Piedraia hortae CBS 480.64</name>
    <dbReference type="NCBI Taxonomy" id="1314780"/>
    <lineage>
        <taxon>Eukaryota</taxon>
        <taxon>Fungi</taxon>
        <taxon>Dikarya</taxon>
        <taxon>Ascomycota</taxon>
        <taxon>Pezizomycotina</taxon>
        <taxon>Dothideomycetes</taxon>
        <taxon>Dothideomycetidae</taxon>
        <taxon>Capnodiales</taxon>
        <taxon>Piedraiaceae</taxon>
        <taxon>Piedraia</taxon>
    </lineage>
</organism>
<accession>A0A6A7BWC8</accession>
<keyword evidence="2 6" id="KW-0812">Transmembrane</keyword>
<feature type="region of interest" description="Disordered" evidence="5">
    <location>
        <begin position="604"/>
        <end position="623"/>
    </location>
</feature>
<dbReference type="AlphaFoldDB" id="A0A6A7BWC8"/>
<evidence type="ECO:0000256" key="6">
    <source>
        <dbReference type="SAM" id="Phobius"/>
    </source>
</evidence>
<feature type="domain" description="Integral membrane bound transporter" evidence="7">
    <location>
        <begin position="694"/>
        <end position="834"/>
    </location>
</feature>
<dbReference type="Proteomes" id="UP000799421">
    <property type="component" value="Unassembled WGS sequence"/>
</dbReference>
<feature type="transmembrane region" description="Helical" evidence="6">
    <location>
        <begin position="244"/>
        <end position="265"/>
    </location>
</feature>
<evidence type="ECO:0000256" key="1">
    <source>
        <dbReference type="ARBA" id="ARBA00004141"/>
    </source>
</evidence>
<gene>
    <name evidence="8" type="ORF">K470DRAFT_234366</name>
</gene>
<evidence type="ECO:0000256" key="3">
    <source>
        <dbReference type="ARBA" id="ARBA00022989"/>
    </source>
</evidence>
<dbReference type="InterPro" id="IPR049453">
    <property type="entry name" value="Memb_transporter_dom"/>
</dbReference>
<evidence type="ECO:0000256" key="5">
    <source>
        <dbReference type="SAM" id="MobiDB-lite"/>
    </source>
</evidence>
<name>A0A6A7BWC8_9PEZI</name>
<sequence>MATGDAPSNDQFRGRFWNHPIRRASYISPLTGERVKRAFTLQDASNGAESNASEVTPLLLNGRVRREEPVVQGVLQRCIRVVRTFAASKTGSGILKCSLAYLLGSLATFIPFIARLIGERQDSKHLVATVTVWFHPARSIGSMHEATALTFIAFCYAGIVSFTSMGISMFFGLRGLLIVGHTVVLVVFIGGGLGLVAWVKQHLGHPLVNVACSLASIGCITVMIKEGSVQAGEFSNDKVAQVLLMVIMGVTATTAINMLVFPVFARNQLVKDMERHTDLLGDMLISITQAFLSGRQGDLHDNYFQGLTSEHDASSAVMTKDLGEAKRELFLLGREHQWKREARIVECLIGMSQDLGGLRSAAFAQFAMLQGLEAPTAHESSRPPTRQLQVIAESPHETEDENSGLRKGSIVSNCPKSPSGLFYAFLEELAPPTKSLVFMIKQILDELPFRKNDSSRATFRHWWRNADVEVAVNKNFHSSLKRAIDLYKQSRTEALENLYRGRAPSAILNSAQDGNSIRVPGEGNLTVRRRSLSGQFTPRRGSFNPAPESAKANMEEVSACCGHFSFSLLDFAEEVLSFLSALEDLRDVVESPRRTWSWLISYRRSPPSESTSPQAEHEATLSVGQTASESLKSLPTRLERLRSYDFEGETKTWSHNIRHLARFFGRDDVKFAIKVGLGAMLYALPAFIPRTRPIFSKWRGEWGLVSYMVVCSMTVGASNTTSFQRFLGTFVGAFLSIVGWLAAHHNGDANPWILGLFGWLVSIGCFYIILAKNNGPLGRFIMLTYNLVALYSYSLSVQDGDNDDDEGGIDPAIWEIVAHRVVAVVVGCIWAIIITRIIWPISARRKLRDGLSVLWLRMGLIWKRDPLAMLLQGEPSCRYMDIREESSLRSSLLNLQTLRKAANSEYGLSGAFPDNRIRRILTITGRMLDAFHVINIVISKNLAYTPGEAAVLRYTRKERAALSARISHLFFVLASSLKLKYPLSDVLPSIDHTRERLLTKVSEFRHAAEWRDEATEQDYELLYAYVLVTGQLAEDIRSVSIEIETLYGALNEDSFKLE</sequence>
<evidence type="ECO:0000256" key="4">
    <source>
        <dbReference type="ARBA" id="ARBA00023136"/>
    </source>
</evidence>
<feature type="transmembrane region" description="Helical" evidence="6">
    <location>
        <begin position="700"/>
        <end position="719"/>
    </location>
</feature>
<keyword evidence="4 6" id="KW-0472">Membrane</keyword>
<keyword evidence="3 6" id="KW-1133">Transmembrane helix</keyword>
<proteinExistence type="predicted"/>
<keyword evidence="9" id="KW-1185">Reference proteome</keyword>
<feature type="transmembrane region" description="Helical" evidence="6">
    <location>
        <begin position="777"/>
        <end position="796"/>
    </location>
</feature>